<dbReference type="Gene3D" id="2.40.50.140">
    <property type="entry name" value="Nucleic acid-binding proteins"/>
    <property type="match status" value="1"/>
</dbReference>
<comment type="caution">
    <text evidence="4">The sequence shown here is derived from an EMBL/GenBank/DDBJ whole genome shotgun (WGS) entry which is preliminary data.</text>
</comment>
<evidence type="ECO:0000313" key="4">
    <source>
        <dbReference type="EMBL" id="NJC27473.1"/>
    </source>
</evidence>
<dbReference type="Proteomes" id="UP000770785">
    <property type="component" value="Unassembled WGS sequence"/>
</dbReference>
<protein>
    <recommendedName>
        <fullName evidence="2 3">Single-stranded DNA-binding protein</fullName>
        <shortName evidence="2">SSB</shortName>
    </recommendedName>
</protein>
<evidence type="ECO:0000256" key="1">
    <source>
        <dbReference type="ARBA" id="ARBA00023125"/>
    </source>
</evidence>
<dbReference type="PANTHER" id="PTHR10302">
    <property type="entry name" value="SINGLE-STRANDED DNA-BINDING PROTEIN"/>
    <property type="match status" value="1"/>
</dbReference>
<organism evidence="4 5">
    <name type="scientific">Neolewinella antarctica</name>
    <dbReference type="NCBI Taxonomy" id="442734"/>
    <lineage>
        <taxon>Bacteria</taxon>
        <taxon>Pseudomonadati</taxon>
        <taxon>Bacteroidota</taxon>
        <taxon>Saprospiria</taxon>
        <taxon>Saprospirales</taxon>
        <taxon>Lewinellaceae</taxon>
        <taxon>Neolewinella</taxon>
    </lineage>
</organism>
<dbReference type="EMBL" id="JAATJH010000005">
    <property type="protein sequence ID" value="NJC27473.1"/>
    <property type="molecule type" value="Genomic_DNA"/>
</dbReference>
<dbReference type="PANTHER" id="PTHR10302:SF0">
    <property type="entry name" value="SINGLE-STRANDED DNA-BINDING PROTEIN, MITOCHONDRIAL"/>
    <property type="match status" value="1"/>
</dbReference>
<dbReference type="InterPro" id="IPR012340">
    <property type="entry name" value="NA-bd_OB-fold"/>
</dbReference>
<accession>A0ABX0XDU1</accession>
<dbReference type="CDD" id="cd04496">
    <property type="entry name" value="SSB_OBF"/>
    <property type="match status" value="1"/>
</dbReference>
<gene>
    <name evidence="4" type="ORF">GGR27_002990</name>
</gene>
<dbReference type="HAMAP" id="MF_00984">
    <property type="entry name" value="SSB"/>
    <property type="match status" value="1"/>
</dbReference>
<name>A0ABX0XDU1_9BACT</name>
<dbReference type="GO" id="GO:0003677">
    <property type="term" value="F:DNA binding"/>
    <property type="evidence" value="ECO:0007669"/>
    <property type="project" value="UniProtKB-KW"/>
</dbReference>
<dbReference type="PROSITE" id="PS50935">
    <property type="entry name" value="SSB"/>
    <property type="match status" value="1"/>
</dbReference>
<comment type="caution">
    <text evidence="2">Lacks conserved residue(s) required for the propagation of feature annotation.</text>
</comment>
<proteinExistence type="inferred from homology"/>
<dbReference type="InterPro" id="IPR000424">
    <property type="entry name" value="Primosome_PriB/ssb"/>
</dbReference>
<dbReference type="Pfam" id="PF00436">
    <property type="entry name" value="SSB"/>
    <property type="match status" value="1"/>
</dbReference>
<dbReference type="SUPFAM" id="SSF50249">
    <property type="entry name" value="Nucleic acid-binding proteins"/>
    <property type="match status" value="1"/>
</dbReference>
<sequence>MMNTSNFVTLLGRLGAAPVRKTLPNGNSLLEFSLATNNSYKDRDGNRVTKTDWHRVKAFGPVVDTLERYLSKGDQLSVVGALRYNEWTDKHDQKRKSAEVILNAFSFVGSRNSEDAPAPAATTKLKATYAGKLNNAVALETAAATDLPF</sequence>
<reference evidence="4 5" key="1">
    <citation type="submission" date="2020-03" db="EMBL/GenBank/DDBJ databases">
        <title>Genomic Encyclopedia of Type Strains, Phase IV (KMG-IV): sequencing the most valuable type-strain genomes for metagenomic binning, comparative biology and taxonomic classification.</title>
        <authorList>
            <person name="Goeker M."/>
        </authorList>
    </citation>
    <scope>NUCLEOTIDE SEQUENCE [LARGE SCALE GENOMIC DNA]</scope>
    <source>
        <strain evidence="4 5">DSM 105096</strain>
    </source>
</reference>
<comment type="subunit">
    <text evidence="2">Homotetramer.</text>
</comment>
<dbReference type="InterPro" id="IPR011344">
    <property type="entry name" value="ssDNA-bd"/>
</dbReference>
<keyword evidence="5" id="KW-1185">Reference proteome</keyword>
<dbReference type="RefSeq" id="WP_168038608.1">
    <property type="nucleotide sequence ID" value="NZ_JAATJH010000005.1"/>
</dbReference>
<evidence type="ECO:0000256" key="2">
    <source>
        <dbReference type="HAMAP-Rule" id="MF_00984"/>
    </source>
</evidence>
<evidence type="ECO:0000256" key="3">
    <source>
        <dbReference type="PIRNR" id="PIRNR002070"/>
    </source>
</evidence>
<keyword evidence="1 2" id="KW-0238">DNA-binding</keyword>
<evidence type="ECO:0000313" key="5">
    <source>
        <dbReference type="Proteomes" id="UP000770785"/>
    </source>
</evidence>
<dbReference type="NCBIfam" id="TIGR00621">
    <property type="entry name" value="ssb"/>
    <property type="match status" value="1"/>
</dbReference>
<dbReference type="PIRSF" id="PIRSF002070">
    <property type="entry name" value="SSB"/>
    <property type="match status" value="1"/>
</dbReference>